<dbReference type="Pfam" id="PF00561">
    <property type="entry name" value="Abhydrolase_1"/>
    <property type="match status" value="1"/>
</dbReference>
<protein>
    <submittedName>
        <fullName evidence="3">Alpha/beta fold hydrolase</fullName>
    </submittedName>
</protein>
<proteinExistence type="predicted"/>
<dbReference type="RefSeq" id="WP_161047020.1">
    <property type="nucleotide sequence ID" value="NZ_WWCS01000017.1"/>
</dbReference>
<evidence type="ECO:0000313" key="3">
    <source>
        <dbReference type="EMBL" id="MYN42091.1"/>
    </source>
</evidence>
<dbReference type="GO" id="GO:0016787">
    <property type="term" value="F:hydrolase activity"/>
    <property type="evidence" value="ECO:0007669"/>
    <property type="project" value="UniProtKB-KW"/>
</dbReference>
<dbReference type="InterPro" id="IPR029058">
    <property type="entry name" value="AB_hydrolase_fold"/>
</dbReference>
<sequence>MNTLAYRKCLAATLALLATTATAMAQTDSGFAGGAARGAYISPLLPGSHQVSLNGIATHYQVSGEGPLLVMLSPSWETGSAELSKSFTLVAYDMPASGDQPTADHLEALRRYLKREKLDLLGYAQGSELAIAYASRYPDRVRKLVLVDSQPLIKPRTLVISANSSHFVKDVSIFLLDSGF</sequence>
<reference evidence="3 4" key="1">
    <citation type="submission" date="2019-12" db="EMBL/GenBank/DDBJ databases">
        <title>Novel species isolated from a subtropical stream in China.</title>
        <authorList>
            <person name="Lu H."/>
        </authorList>
    </citation>
    <scope>NUCLEOTIDE SEQUENCE [LARGE SCALE GENOMIC DNA]</scope>
    <source>
        <strain evidence="3 4">FT109W</strain>
    </source>
</reference>
<dbReference type="SUPFAM" id="SSF53474">
    <property type="entry name" value="alpha/beta-Hydrolases"/>
    <property type="match status" value="1"/>
</dbReference>
<comment type="caution">
    <text evidence="3">The sequence shown here is derived from an EMBL/GenBank/DDBJ whole genome shotgun (WGS) entry which is preliminary data.</text>
</comment>
<accession>A0ABW9WLL6</accession>
<dbReference type="EMBL" id="WWCS01000017">
    <property type="protein sequence ID" value="MYN42091.1"/>
    <property type="molecule type" value="Genomic_DNA"/>
</dbReference>
<feature type="signal peptide" evidence="1">
    <location>
        <begin position="1"/>
        <end position="25"/>
    </location>
</feature>
<dbReference type="Proteomes" id="UP000466332">
    <property type="component" value="Unassembled WGS sequence"/>
</dbReference>
<keyword evidence="1" id="KW-0732">Signal</keyword>
<evidence type="ECO:0000313" key="4">
    <source>
        <dbReference type="Proteomes" id="UP000466332"/>
    </source>
</evidence>
<feature type="domain" description="AB hydrolase-1" evidence="2">
    <location>
        <begin position="81"/>
        <end position="152"/>
    </location>
</feature>
<dbReference type="Gene3D" id="3.40.50.1820">
    <property type="entry name" value="alpha/beta hydrolase"/>
    <property type="match status" value="1"/>
</dbReference>
<gene>
    <name evidence="3" type="ORF">GTP55_22310</name>
</gene>
<feature type="chain" id="PRO_5046284585" evidence="1">
    <location>
        <begin position="26"/>
        <end position="180"/>
    </location>
</feature>
<name>A0ABW9WLL6_9BURK</name>
<evidence type="ECO:0000256" key="1">
    <source>
        <dbReference type="SAM" id="SignalP"/>
    </source>
</evidence>
<keyword evidence="4" id="KW-1185">Reference proteome</keyword>
<organism evidence="3 4">
    <name type="scientific">Duganella margarita</name>
    <dbReference type="NCBI Taxonomy" id="2692170"/>
    <lineage>
        <taxon>Bacteria</taxon>
        <taxon>Pseudomonadati</taxon>
        <taxon>Pseudomonadota</taxon>
        <taxon>Betaproteobacteria</taxon>
        <taxon>Burkholderiales</taxon>
        <taxon>Oxalobacteraceae</taxon>
        <taxon>Telluria group</taxon>
        <taxon>Duganella</taxon>
    </lineage>
</organism>
<keyword evidence="3" id="KW-0378">Hydrolase</keyword>
<evidence type="ECO:0000259" key="2">
    <source>
        <dbReference type="Pfam" id="PF00561"/>
    </source>
</evidence>
<dbReference type="InterPro" id="IPR000073">
    <property type="entry name" value="AB_hydrolase_1"/>
</dbReference>